<keyword evidence="6 9" id="KW-1133">Transmembrane helix</keyword>
<comment type="caution">
    <text evidence="11">The sequence shown here is derived from an EMBL/GenBank/DDBJ whole genome shotgun (WGS) entry which is preliminary data.</text>
</comment>
<dbReference type="Proteomes" id="UP001331561">
    <property type="component" value="Unassembled WGS sequence"/>
</dbReference>
<evidence type="ECO:0000256" key="2">
    <source>
        <dbReference type="ARBA" id="ARBA00022448"/>
    </source>
</evidence>
<comment type="subunit">
    <text evidence="9">The complex comprises the extracytoplasmic solute receptor protein and the two transmembrane proteins.</text>
</comment>
<comment type="caution">
    <text evidence="9">Lacks conserved residue(s) required for the propagation of feature annotation.</text>
</comment>
<gene>
    <name evidence="11" type="ORF">VVD49_19930</name>
</gene>
<evidence type="ECO:0000256" key="8">
    <source>
        <dbReference type="ARBA" id="ARBA00038436"/>
    </source>
</evidence>
<proteinExistence type="inferred from homology"/>
<keyword evidence="5 9" id="KW-0812">Transmembrane</keyword>
<name>A0ABU6K926_9RHOO</name>
<feature type="transmembrane region" description="Helical" evidence="9">
    <location>
        <begin position="134"/>
        <end position="155"/>
    </location>
</feature>
<evidence type="ECO:0000256" key="9">
    <source>
        <dbReference type="RuleBase" id="RU369079"/>
    </source>
</evidence>
<protein>
    <recommendedName>
        <fullName evidence="9">TRAP transporter small permease protein</fullName>
    </recommendedName>
</protein>
<comment type="subcellular location">
    <subcellularLocation>
        <location evidence="1 9">Cell inner membrane</location>
        <topology evidence="1 9">Multi-pass membrane protein</topology>
    </subcellularLocation>
</comment>
<organism evidence="11 12">
    <name type="scientific">Uliginosibacterium silvisoli</name>
    <dbReference type="NCBI Taxonomy" id="3114758"/>
    <lineage>
        <taxon>Bacteria</taxon>
        <taxon>Pseudomonadati</taxon>
        <taxon>Pseudomonadota</taxon>
        <taxon>Betaproteobacteria</taxon>
        <taxon>Rhodocyclales</taxon>
        <taxon>Zoogloeaceae</taxon>
        <taxon>Uliginosibacterium</taxon>
    </lineage>
</organism>
<dbReference type="RefSeq" id="WP_327600983.1">
    <property type="nucleotide sequence ID" value="NZ_JAYXHS010000004.1"/>
</dbReference>
<evidence type="ECO:0000256" key="7">
    <source>
        <dbReference type="ARBA" id="ARBA00023136"/>
    </source>
</evidence>
<dbReference type="InterPro" id="IPR007387">
    <property type="entry name" value="TRAP_DctQ"/>
</dbReference>
<dbReference type="Pfam" id="PF04290">
    <property type="entry name" value="DctQ"/>
    <property type="match status" value="1"/>
</dbReference>
<dbReference type="PANTHER" id="PTHR35011:SF4">
    <property type="entry name" value="SLL1102 PROTEIN"/>
    <property type="match status" value="1"/>
</dbReference>
<accession>A0ABU6K926</accession>
<evidence type="ECO:0000256" key="4">
    <source>
        <dbReference type="ARBA" id="ARBA00022519"/>
    </source>
</evidence>
<sequence>MKALLRFAGWIDQLNRIFGWVATAGVLVCCLVSTGNALSRYAFSLSSNAWLEIQWYIFAGIVMLGAAVTLARNEHVRVDVLYGRLPARGKAWADLLGLLIFLMPAMLTLLYFSAPYFLSSWNSQEYSSNEGGLIIWPARLMLPLGFLLVCLQGVSEIIKRIGYLRGEYEMDTHYERPLQ</sequence>
<dbReference type="PANTHER" id="PTHR35011">
    <property type="entry name" value="2,3-DIKETO-L-GULONATE TRAP TRANSPORTER SMALL PERMEASE PROTEIN YIAM"/>
    <property type="match status" value="1"/>
</dbReference>
<evidence type="ECO:0000259" key="10">
    <source>
        <dbReference type="Pfam" id="PF04290"/>
    </source>
</evidence>
<evidence type="ECO:0000256" key="1">
    <source>
        <dbReference type="ARBA" id="ARBA00004429"/>
    </source>
</evidence>
<evidence type="ECO:0000256" key="3">
    <source>
        <dbReference type="ARBA" id="ARBA00022475"/>
    </source>
</evidence>
<feature type="transmembrane region" description="Helical" evidence="9">
    <location>
        <begin position="53"/>
        <end position="71"/>
    </location>
</feature>
<keyword evidence="7 9" id="KW-0472">Membrane</keyword>
<feature type="domain" description="Tripartite ATP-independent periplasmic transporters DctQ component" evidence="10">
    <location>
        <begin position="30"/>
        <end position="160"/>
    </location>
</feature>
<dbReference type="EMBL" id="JAYXHS010000004">
    <property type="protein sequence ID" value="MEC5388012.1"/>
    <property type="molecule type" value="Genomic_DNA"/>
</dbReference>
<evidence type="ECO:0000313" key="12">
    <source>
        <dbReference type="Proteomes" id="UP001331561"/>
    </source>
</evidence>
<reference evidence="11 12" key="1">
    <citation type="submission" date="2024-01" db="EMBL/GenBank/DDBJ databases">
        <title>Uliginosibacterium soil sp. nov.</title>
        <authorList>
            <person name="Lv Y."/>
        </authorList>
    </citation>
    <scope>NUCLEOTIDE SEQUENCE [LARGE SCALE GENOMIC DNA]</scope>
    <source>
        <strain evidence="11 12">H3</strain>
    </source>
</reference>
<dbReference type="InterPro" id="IPR055348">
    <property type="entry name" value="DctQ"/>
</dbReference>
<keyword evidence="3" id="KW-1003">Cell membrane</keyword>
<feature type="transmembrane region" description="Helical" evidence="9">
    <location>
        <begin position="92"/>
        <end position="114"/>
    </location>
</feature>
<evidence type="ECO:0000256" key="6">
    <source>
        <dbReference type="ARBA" id="ARBA00022989"/>
    </source>
</evidence>
<keyword evidence="4 9" id="KW-0997">Cell inner membrane</keyword>
<comment type="similarity">
    <text evidence="8 9">Belongs to the TRAP transporter small permease family.</text>
</comment>
<evidence type="ECO:0000256" key="5">
    <source>
        <dbReference type="ARBA" id="ARBA00022692"/>
    </source>
</evidence>
<evidence type="ECO:0000313" key="11">
    <source>
        <dbReference type="EMBL" id="MEC5388012.1"/>
    </source>
</evidence>
<keyword evidence="12" id="KW-1185">Reference proteome</keyword>
<keyword evidence="2 9" id="KW-0813">Transport</keyword>
<comment type="function">
    <text evidence="9">Part of the tripartite ATP-independent periplasmic (TRAP) transport system.</text>
</comment>